<dbReference type="PRINTS" id="PR00368">
    <property type="entry name" value="FADPNR"/>
</dbReference>
<dbReference type="EMBL" id="CP000493">
    <property type="protein sequence ID" value="ABM80483.1"/>
    <property type="molecule type" value="Genomic_DNA"/>
</dbReference>
<dbReference type="GO" id="GO:0016491">
    <property type="term" value="F:oxidoreductase activity"/>
    <property type="evidence" value="ECO:0007669"/>
    <property type="project" value="UniProtKB-KW"/>
</dbReference>
<organism evidence="4 5">
    <name type="scientific">Hyperthermus butylicus (strain DSM 5456 / JCM 9403 / PLM1-5)</name>
    <dbReference type="NCBI Taxonomy" id="415426"/>
    <lineage>
        <taxon>Archaea</taxon>
        <taxon>Thermoproteota</taxon>
        <taxon>Thermoprotei</taxon>
        <taxon>Desulfurococcales</taxon>
        <taxon>Pyrodictiaceae</taxon>
        <taxon>Hyperthermus</taxon>
    </lineage>
</organism>
<name>A2BKH2_HYPBU</name>
<dbReference type="SUPFAM" id="SSF51905">
    <property type="entry name" value="FAD/NAD(P)-binding domain"/>
    <property type="match status" value="1"/>
</dbReference>
<dbReference type="PRINTS" id="PR00469">
    <property type="entry name" value="PNDRDTASEII"/>
</dbReference>
<feature type="domain" description="FAD/NAD(P)-binding" evidence="2">
    <location>
        <begin position="144"/>
        <end position="316"/>
    </location>
</feature>
<dbReference type="InterPro" id="IPR041117">
    <property type="entry name" value="SoxA_A3"/>
</dbReference>
<dbReference type="KEGG" id="hbu:Hbut_0626"/>
<dbReference type="InterPro" id="IPR036188">
    <property type="entry name" value="FAD/NAD-bd_sf"/>
</dbReference>
<keyword evidence="1" id="KW-0560">Oxidoreductase</keyword>
<dbReference type="Pfam" id="PF17806">
    <property type="entry name" value="SO_alpha_A3"/>
    <property type="match status" value="1"/>
</dbReference>
<evidence type="ECO:0000313" key="5">
    <source>
        <dbReference type="Proteomes" id="UP000002593"/>
    </source>
</evidence>
<reference evidence="4 5" key="1">
    <citation type="journal article" date="2007" name="Archaea">
        <title>The genome of Hyperthermus butylicus: a sulfur-reducing, peptide fermenting, neutrophilic Crenarchaeote growing up to 108 degrees C.</title>
        <authorList>
            <person name="Brugger K."/>
            <person name="Chen L."/>
            <person name="Stark M."/>
            <person name="Zibat A."/>
            <person name="Redder P."/>
            <person name="Ruepp A."/>
            <person name="Awayez M."/>
            <person name="She Q."/>
            <person name="Garrett R.A."/>
            <person name="Klenk H.P."/>
        </authorList>
    </citation>
    <scope>NUCLEOTIDE SEQUENCE [LARGE SCALE GENOMIC DNA]</scope>
    <source>
        <strain evidence="5">DSM 5456 / JCM 9403 / PLM1-5</strain>
    </source>
</reference>
<dbReference type="InterPro" id="IPR023753">
    <property type="entry name" value="FAD/NAD-binding_dom"/>
</dbReference>
<evidence type="ECO:0000256" key="1">
    <source>
        <dbReference type="ARBA" id="ARBA00023002"/>
    </source>
</evidence>
<dbReference type="Proteomes" id="UP000002593">
    <property type="component" value="Chromosome"/>
</dbReference>
<gene>
    <name evidence="4" type="ordered locus">Hbut_0626</name>
</gene>
<dbReference type="Gene3D" id="3.40.50.720">
    <property type="entry name" value="NAD(P)-binding Rossmann-like Domain"/>
    <property type="match status" value="1"/>
</dbReference>
<dbReference type="AlphaFoldDB" id="A2BKH2"/>
<dbReference type="Gene3D" id="3.50.50.60">
    <property type="entry name" value="FAD/NAD(P)-binding domain"/>
    <property type="match status" value="1"/>
</dbReference>
<dbReference type="eggNOG" id="arCOG01299">
    <property type="taxonomic scope" value="Archaea"/>
</dbReference>
<dbReference type="PANTHER" id="PTHR42949">
    <property type="entry name" value="ANAEROBIC GLYCEROL-3-PHOSPHATE DEHYDROGENASE SUBUNIT B"/>
    <property type="match status" value="1"/>
</dbReference>
<dbReference type="HOGENOM" id="CLU_492310_0_0_2"/>
<sequence>MPPRRIPVGRGQRPDLEVLRGYGGFVGLELSLRYRRPRWPYCSRPWCPGNRAYVATANVYVCASCPIGFDGEVELYPSQPLTSRFIEAFAPGLLSPAGLHGKLRAKMYSVVVAAAGRLAGYEPLPSVEAPCSTASRSIVDVSDRVLVIGAGVAGLAAAAKSAEYGVKVVLAEATSVLGGFVRLLGGEASEAARRLVKAVERSGRVKILTGASYIGLYDEGHAVVASDSILLARRGIPVVYAAGSEAPPPLAIGNDLPGVVSASYLLELVEAGYRPRSIAVIGAGPWAMEVAEALAEKVEKVYVVARREQLVRDAPGRVEVVEAGEVVFQGRGRLDEVPVDGRHLRVEAAASAVSEYPNALAAYAAGYRATYCSSVGTIVPEPVRPEPGWLEDRSWLIPAGSAAGDYELEAALAGGELAGAIAAWRLGRASEEDVKAAYQAYRRVSRIAGCSPDSTDVATRPPVLLSSSVKGLQFVDLDEDIVLGDVIEAWERGYHGMELLKRATGLGTGLEQGRFSAVTAALILSHLYRVPVNSIGVFRARPPLSLPQVSLLA</sequence>
<keyword evidence="5" id="KW-1185">Reference proteome</keyword>
<feature type="domain" description="SoxA A3" evidence="3">
    <location>
        <begin position="471"/>
        <end position="552"/>
    </location>
</feature>
<evidence type="ECO:0000259" key="2">
    <source>
        <dbReference type="Pfam" id="PF07992"/>
    </source>
</evidence>
<protein>
    <submittedName>
        <fullName evidence="4">Sarcosine oxidase alpha subunit</fullName>
    </submittedName>
</protein>
<dbReference type="EnsemblBacteria" id="ABM80483">
    <property type="protein sequence ID" value="ABM80483"/>
    <property type="gene ID" value="Hbut_0626"/>
</dbReference>
<dbReference type="InterPro" id="IPR051691">
    <property type="entry name" value="Metab_Enz_Cyan_OpOx_G3PDH"/>
</dbReference>
<accession>A2BKH2</accession>
<dbReference type="PANTHER" id="PTHR42949:SF3">
    <property type="entry name" value="ANAEROBIC GLYCEROL-3-PHOSPHATE DEHYDROGENASE SUBUNIT B"/>
    <property type="match status" value="1"/>
</dbReference>
<evidence type="ECO:0000313" key="4">
    <source>
        <dbReference type="EMBL" id="ABM80483.1"/>
    </source>
</evidence>
<proteinExistence type="predicted"/>
<dbReference type="STRING" id="415426.Hbut_0626"/>
<dbReference type="Pfam" id="PF07992">
    <property type="entry name" value="Pyr_redox_2"/>
    <property type="match status" value="1"/>
</dbReference>
<evidence type="ECO:0000259" key="3">
    <source>
        <dbReference type="Pfam" id="PF17806"/>
    </source>
</evidence>